<accession>A0ABN8P7I1</accession>
<organism evidence="1 2">
    <name type="scientific">Porites lobata</name>
    <dbReference type="NCBI Taxonomy" id="104759"/>
    <lineage>
        <taxon>Eukaryota</taxon>
        <taxon>Metazoa</taxon>
        <taxon>Cnidaria</taxon>
        <taxon>Anthozoa</taxon>
        <taxon>Hexacorallia</taxon>
        <taxon>Scleractinia</taxon>
        <taxon>Fungiina</taxon>
        <taxon>Poritidae</taxon>
        <taxon>Porites</taxon>
    </lineage>
</organism>
<evidence type="ECO:0008006" key="3">
    <source>
        <dbReference type="Google" id="ProtNLM"/>
    </source>
</evidence>
<evidence type="ECO:0000313" key="2">
    <source>
        <dbReference type="Proteomes" id="UP001159405"/>
    </source>
</evidence>
<dbReference type="InterPro" id="IPR011333">
    <property type="entry name" value="SKP1/BTB/POZ_sf"/>
</dbReference>
<comment type="caution">
    <text evidence="1">The sequence shown here is derived from an EMBL/GenBank/DDBJ whole genome shotgun (WGS) entry which is preliminary data.</text>
</comment>
<feature type="non-terminal residue" evidence="1">
    <location>
        <position position="1"/>
    </location>
</feature>
<dbReference type="Proteomes" id="UP001159405">
    <property type="component" value="Unassembled WGS sequence"/>
</dbReference>
<reference evidence="1 2" key="1">
    <citation type="submission" date="2022-05" db="EMBL/GenBank/DDBJ databases">
        <authorList>
            <consortium name="Genoscope - CEA"/>
            <person name="William W."/>
        </authorList>
    </citation>
    <scope>NUCLEOTIDE SEQUENCE [LARGE SCALE GENOMIC DNA]</scope>
</reference>
<protein>
    <recommendedName>
        <fullName evidence="3">TLDc domain-containing protein</fullName>
    </recommendedName>
</protein>
<keyword evidence="2" id="KW-1185">Reference proteome</keyword>
<dbReference type="SUPFAM" id="SSF54695">
    <property type="entry name" value="POZ domain"/>
    <property type="match status" value="1"/>
</dbReference>
<dbReference type="Gene3D" id="3.30.710.10">
    <property type="entry name" value="Potassium Channel Kv1.1, Chain A"/>
    <property type="match status" value="1"/>
</dbReference>
<name>A0ABN8P7I1_9CNID</name>
<evidence type="ECO:0000313" key="1">
    <source>
        <dbReference type="EMBL" id="CAH3136842.1"/>
    </source>
</evidence>
<dbReference type="EMBL" id="CALNXK010000058">
    <property type="protein sequence ID" value="CAH3136842.1"/>
    <property type="molecule type" value="Genomic_DNA"/>
</dbReference>
<sequence length="101" mass="10830">IKLNVGGQYFTTSLQTLTKDKGSMLHAMGTSNHNGILCNGSFGPIFGGGHDLLISNEPNANSDSTTKLGHTYQCPDDANSSFLTGLSDFVVNELEVFMYQP</sequence>
<proteinExistence type="predicted"/>
<gene>
    <name evidence="1" type="ORF">PLOB_00038664</name>
</gene>